<feature type="coiled-coil region" evidence="6">
    <location>
        <begin position="163"/>
        <end position="209"/>
    </location>
</feature>
<dbReference type="GO" id="GO:0006508">
    <property type="term" value="P:proteolysis"/>
    <property type="evidence" value="ECO:0007669"/>
    <property type="project" value="UniProtKB-KW"/>
</dbReference>
<evidence type="ECO:0000256" key="3">
    <source>
        <dbReference type="ARBA" id="ARBA00022801"/>
    </source>
</evidence>
<keyword evidence="1" id="KW-0645">Protease</keyword>
<evidence type="ECO:0000256" key="4">
    <source>
        <dbReference type="ARBA" id="ARBA00022833"/>
    </source>
</evidence>
<dbReference type="CDD" id="cd08071">
    <property type="entry name" value="MPN_DUF2466"/>
    <property type="match status" value="1"/>
</dbReference>
<keyword evidence="3" id="KW-0378">Hydrolase</keyword>
<dbReference type="PROSITE" id="PS50249">
    <property type="entry name" value="MPN"/>
    <property type="match status" value="1"/>
</dbReference>
<dbReference type="InterPro" id="IPR025657">
    <property type="entry name" value="RadC_JAB"/>
</dbReference>
<sequence length="241" mass="27535">MRLTDDDFMDIKLGKNDKRYIEGTDDVFSIMQRVLLRENKIDQEKEHFWIIGMNEAGYILYIELIALGSVNAVDVEPMNVFRVAVMKNAIRVIAIHNHPSGRLVPSPQDLDITDRLIQVGRILNIQLVDHLVISTEDYTSFKSMGVMSELEKSLKYVPTYLVVEQIRKEEKKIAKEKLALERDKIKTANEKARIEKDKAKAAKEQSKALASALLNKGVDLETIAKIMEITPKALERIINMK</sequence>
<reference evidence="8" key="1">
    <citation type="submission" date="2020-05" db="EMBL/GenBank/DDBJ databases">
        <authorList>
            <person name="Delgado-Blas J."/>
        </authorList>
    </citation>
    <scope>NUCLEOTIDE SEQUENCE</scope>
    <source>
        <strain evidence="8">BB1453</strain>
    </source>
</reference>
<comment type="caution">
    <text evidence="8">The sequence shown here is derived from an EMBL/GenBank/DDBJ whole genome shotgun (WGS) entry which is preliminary data.</text>
</comment>
<name>A0A9N8CZ56_PRORE</name>
<evidence type="ECO:0000256" key="1">
    <source>
        <dbReference type="ARBA" id="ARBA00022670"/>
    </source>
</evidence>
<proteinExistence type="predicted"/>
<evidence type="ECO:0000256" key="5">
    <source>
        <dbReference type="ARBA" id="ARBA00023049"/>
    </source>
</evidence>
<protein>
    <submittedName>
        <fullName evidence="8">DNA repair protein RadC</fullName>
    </submittedName>
</protein>
<dbReference type="GO" id="GO:0008237">
    <property type="term" value="F:metallopeptidase activity"/>
    <property type="evidence" value="ECO:0007669"/>
    <property type="project" value="UniProtKB-KW"/>
</dbReference>
<keyword evidence="5" id="KW-0482">Metalloprotease</keyword>
<evidence type="ECO:0000313" key="9">
    <source>
        <dbReference type="Proteomes" id="UP000834611"/>
    </source>
</evidence>
<evidence type="ECO:0000259" key="7">
    <source>
        <dbReference type="PROSITE" id="PS50249"/>
    </source>
</evidence>
<dbReference type="Gene3D" id="3.40.140.10">
    <property type="entry name" value="Cytidine Deaminase, domain 2"/>
    <property type="match status" value="1"/>
</dbReference>
<dbReference type="Proteomes" id="UP000834611">
    <property type="component" value="Unassembled WGS sequence"/>
</dbReference>
<evidence type="ECO:0000313" key="8">
    <source>
        <dbReference type="EMBL" id="CAB5689153.1"/>
    </source>
</evidence>
<feature type="domain" description="MPN" evidence="7">
    <location>
        <begin position="20"/>
        <end position="147"/>
    </location>
</feature>
<evidence type="ECO:0000256" key="2">
    <source>
        <dbReference type="ARBA" id="ARBA00022723"/>
    </source>
</evidence>
<dbReference type="AlphaFoldDB" id="A0A9N8CZ56"/>
<keyword evidence="2" id="KW-0479">Metal-binding</keyword>
<organism evidence="8 9">
    <name type="scientific">Providencia rettgeri</name>
    <dbReference type="NCBI Taxonomy" id="587"/>
    <lineage>
        <taxon>Bacteria</taxon>
        <taxon>Pseudomonadati</taxon>
        <taxon>Pseudomonadota</taxon>
        <taxon>Gammaproteobacteria</taxon>
        <taxon>Enterobacterales</taxon>
        <taxon>Morganellaceae</taxon>
        <taxon>Providencia</taxon>
    </lineage>
</organism>
<keyword evidence="6" id="KW-0175">Coiled coil</keyword>
<keyword evidence="4" id="KW-0862">Zinc</keyword>
<dbReference type="GO" id="GO:0046872">
    <property type="term" value="F:metal ion binding"/>
    <property type="evidence" value="ECO:0007669"/>
    <property type="project" value="UniProtKB-KW"/>
</dbReference>
<accession>A0A9N8CZ56</accession>
<dbReference type="InterPro" id="IPR001405">
    <property type="entry name" value="UPF0758"/>
</dbReference>
<dbReference type="PANTHER" id="PTHR30471">
    <property type="entry name" value="DNA REPAIR PROTEIN RADC"/>
    <property type="match status" value="1"/>
</dbReference>
<dbReference type="Pfam" id="PF04002">
    <property type="entry name" value="RadC"/>
    <property type="match status" value="1"/>
</dbReference>
<dbReference type="EMBL" id="CAHPSF010000003">
    <property type="protein sequence ID" value="CAB5689153.1"/>
    <property type="molecule type" value="Genomic_DNA"/>
</dbReference>
<dbReference type="PANTHER" id="PTHR30471:SF3">
    <property type="entry name" value="UPF0758 PROTEIN YEES-RELATED"/>
    <property type="match status" value="1"/>
</dbReference>
<gene>
    <name evidence="8" type="ORF">GHA_01785</name>
</gene>
<dbReference type="PROSITE" id="PS01302">
    <property type="entry name" value="UPF0758"/>
    <property type="match status" value="1"/>
</dbReference>
<dbReference type="InterPro" id="IPR020891">
    <property type="entry name" value="UPF0758_CS"/>
</dbReference>
<evidence type="ECO:0000256" key="6">
    <source>
        <dbReference type="SAM" id="Coils"/>
    </source>
</evidence>
<dbReference type="InterPro" id="IPR037518">
    <property type="entry name" value="MPN"/>
</dbReference>